<dbReference type="AlphaFoldDB" id="A0A645FPJ0"/>
<comment type="caution">
    <text evidence="1">The sequence shown here is derived from an EMBL/GenBank/DDBJ whole genome shotgun (WGS) entry which is preliminary data.</text>
</comment>
<proteinExistence type="predicted"/>
<reference evidence="1" key="1">
    <citation type="submission" date="2019-08" db="EMBL/GenBank/DDBJ databases">
        <authorList>
            <person name="Kucharzyk K."/>
            <person name="Murdoch R.W."/>
            <person name="Higgins S."/>
            <person name="Loffler F."/>
        </authorList>
    </citation>
    <scope>NUCLEOTIDE SEQUENCE</scope>
</reference>
<sequence length="135" mass="13311">MTIRDEVNAGCIEGALKGGHHAVGGIGNGVSPAIIGGISEDADGLKEADEVVMAKAGQQGLDPGRVSARVATGVDALVGQVSAARAGDEQLAAETGVDIQQGSFAPVAARLDGGDHTGRAGSDNGYGSVHRVILA</sequence>
<gene>
    <name evidence="1" type="ORF">SDC9_161480</name>
</gene>
<organism evidence="1">
    <name type="scientific">bioreactor metagenome</name>
    <dbReference type="NCBI Taxonomy" id="1076179"/>
    <lineage>
        <taxon>unclassified sequences</taxon>
        <taxon>metagenomes</taxon>
        <taxon>ecological metagenomes</taxon>
    </lineage>
</organism>
<name>A0A645FPJ0_9ZZZZ</name>
<dbReference type="EMBL" id="VSSQ01060746">
    <property type="protein sequence ID" value="MPN14154.1"/>
    <property type="molecule type" value="Genomic_DNA"/>
</dbReference>
<accession>A0A645FPJ0</accession>
<protein>
    <submittedName>
        <fullName evidence="1">Uncharacterized protein</fullName>
    </submittedName>
</protein>
<evidence type="ECO:0000313" key="1">
    <source>
        <dbReference type="EMBL" id="MPN14154.1"/>
    </source>
</evidence>